<comment type="caution">
    <text evidence="1">The sequence shown here is derived from an EMBL/GenBank/DDBJ whole genome shotgun (WGS) entry which is preliminary data.</text>
</comment>
<evidence type="ECO:0000313" key="1">
    <source>
        <dbReference type="EMBL" id="KKN11242.1"/>
    </source>
</evidence>
<reference evidence="1" key="1">
    <citation type="journal article" date="2015" name="Nature">
        <title>Complex archaea that bridge the gap between prokaryotes and eukaryotes.</title>
        <authorList>
            <person name="Spang A."/>
            <person name="Saw J.H."/>
            <person name="Jorgensen S.L."/>
            <person name="Zaremba-Niedzwiedzka K."/>
            <person name="Martijn J."/>
            <person name="Lind A.E."/>
            <person name="van Eijk R."/>
            <person name="Schleper C."/>
            <person name="Guy L."/>
            <person name="Ettema T.J."/>
        </authorList>
    </citation>
    <scope>NUCLEOTIDE SEQUENCE</scope>
</reference>
<protein>
    <submittedName>
        <fullName evidence="1">Uncharacterized protein</fullName>
    </submittedName>
</protein>
<sequence>MSQILTGLFTSDTGSDANLNIGFVPDKIEFWEVEGTNGRYIVWFKRMEEDLAGGSQEGIYISGDAANRECALLGDGAGISAYESAAGGVRIPDPAGVRNTWITASPAVWVADTAPAAFRTVSVIGDVVWPTVRNGYVYEATVDGGGDHKTHATDEPTWPTVPGETVVDDLVTWTCRHESTINAGFRGVIVASEVFQNDKSVVFEATQADRSLNFGDLANA</sequence>
<dbReference type="EMBL" id="LAZR01004158">
    <property type="protein sequence ID" value="KKN11242.1"/>
    <property type="molecule type" value="Genomic_DNA"/>
</dbReference>
<organism evidence="1">
    <name type="scientific">marine sediment metagenome</name>
    <dbReference type="NCBI Taxonomy" id="412755"/>
    <lineage>
        <taxon>unclassified sequences</taxon>
        <taxon>metagenomes</taxon>
        <taxon>ecological metagenomes</taxon>
    </lineage>
</organism>
<gene>
    <name evidence="1" type="ORF">LCGC14_1028540</name>
</gene>
<accession>A0A0F9NH27</accession>
<dbReference type="AlphaFoldDB" id="A0A0F9NH27"/>
<name>A0A0F9NH27_9ZZZZ</name>
<proteinExistence type="predicted"/>